<accession>A0ABW9YZ73</accession>
<protein>
    <submittedName>
        <fullName evidence="2">DUF1236 domain-containing protein</fullName>
    </submittedName>
</protein>
<comment type="caution">
    <text evidence="2">The sequence shown here is derived from an EMBL/GenBank/DDBJ whole genome shotgun (WGS) entry which is preliminary data.</text>
</comment>
<dbReference type="Proteomes" id="UP000818323">
    <property type="component" value="Unassembled WGS sequence"/>
</dbReference>
<sequence>MRAAYHLAFLVFSAGTVATPTTAPNATDQANSPPVASQQSAVLEAARSLAVDLSPRQEAVATTRLTHSAAIGEALPETIALHPIPKHETYRYAVVNGHRVIVDAASRKIVYIIR</sequence>
<gene>
    <name evidence="2" type="ORF">GR303_13465</name>
</gene>
<organism evidence="2 3">
    <name type="scientific">Microvirga arsenatis</name>
    <dbReference type="NCBI Taxonomy" id="2692265"/>
    <lineage>
        <taxon>Bacteria</taxon>
        <taxon>Pseudomonadati</taxon>
        <taxon>Pseudomonadota</taxon>
        <taxon>Alphaproteobacteria</taxon>
        <taxon>Hyphomicrobiales</taxon>
        <taxon>Methylobacteriaceae</taxon>
        <taxon>Microvirga</taxon>
    </lineage>
</organism>
<keyword evidence="3" id="KW-1185">Reference proteome</keyword>
<feature type="signal peptide" evidence="1">
    <location>
        <begin position="1"/>
        <end position="18"/>
    </location>
</feature>
<keyword evidence="1" id="KW-0732">Signal</keyword>
<dbReference type="RefSeq" id="WP_161722760.1">
    <property type="nucleotide sequence ID" value="NZ_JAAAXI010000005.1"/>
</dbReference>
<dbReference type="Pfam" id="PF06823">
    <property type="entry name" value="DUF1236"/>
    <property type="match status" value="1"/>
</dbReference>
<feature type="chain" id="PRO_5045263578" evidence="1">
    <location>
        <begin position="19"/>
        <end position="114"/>
    </location>
</feature>
<evidence type="ECO:0000256" key="1">
    <source>
        <dbReference type="SAM" id="SignalP"/>
    </source>
</evidence>
<dbReference type="EMBL" id="JAAAXJ010000006">
    <property type="protein sequence ID" value="NBJ25363.1"/>
    <property type="molecule type" value="Genomic_DNA"/>
</dbReference>
<evidence type="ECO:0000313" key="3">
    <source>
        <dbReference type="Proteomes" id="UP000818323"/>
    </source>
</evidence>
<evidence type="ECO:0000313" key="2">
    <source>
        <dbReference type="EMBL" id="NBJ25363.1"/>
    </source>
</evidence>
<name>A0ABW9YZ73_9HYPH</name>
<proteinExistence type="predicted"/>
<reference evidence="2 3" key="1">
    <citation type="submission" date="2020-01" db="EMBL/GenBank/DDBJ databases">
        <title>Microvirga sp. nov., an arsenate reduction bacterium isolated from Tibet hotspring sediments.</title>
        <authorList>
            <person name="Yuan C.-G."/>
        </authorList>
    </citation>
    <scope>NUCLEOTIDE SEQUENCE [LARGE SCALE GENOMIC DNA]</scope>
    <source>
        <strain evidence="2 3">SYSU G3D203</strain>
    </source>
</reference>
<dbReference type="InterPro" id="IPR009642">
    <property type="entry name" value="DUF1236"/>
</dbReference>